<sequence length="129" mass="14632">MSSSVEIATRYVVMITRVSDHRVFVVPGMETYLASYPVVVYNSTKLLIEKLLRPTTVLPDLIVVDLSKSPDDGLTFLREMKNHNRLRSIPVLMRRISADSSRGQVLPIRKWGEITQPALTRERPLLIAS</sequence>
<evidence type="ECO:0008006" key="3">
    <source>
        <dbReference type="Google" id="ProtNLM"/>
    </source>
</evidence>
<protein>
    <recommendedName>
        <fullName evidence="3">Response regulator</fullName>
    </recommendedName>
</protein>
<dbReference type="InterPro" id="IPR011006">
    <property type="entry name" value="CheY-like_superfamily"/>
</dbReference>
<dbReference type="EMBL" id="JBHSMA010000003">
    <property type="protein sequence ID" value="MFC5410265.1"/>
    <property type="molecule type" value="Genomic_DNA"/>
</dbReference>
<evidence type="ECO:0000313" key="2">
    <source>
        <dbReference type="Proteomes" id="UP001596106"/>
    </source>
</evidence>
<organism evidence="1 2">
    <name type="scientific">Larkinella bovis</name>
    <dbReference type="NCBI Taxonomy" id="683041"/>
    <lineage>
        <taxon>Bacteria</taxon>
        <taxon>Pseudomonadati</taxon>
        <taxon>Bacteroidota</taxon>
        <taxon>Cytophagia</taxon>
        <taxon>Cytophagales</taxon>
        <taxon>Spirosomataceae</taxon>
        <taxon>Larkinella</taxon>
    </lineage>
</organism>
<dbReference type="RefSeq" id="WP_379845517.1">
    <property type="nucleotide sequence ID" value="NZ_JBHSMA010000003.1"/>
</dbReference>
<evidence type="ECO:0000313" key="1">
    <source>
        <dbReference type="EMBL" id="MFC5410265.1"/>
    </source>
</evidence>
<reference evidence="2" key="1">
    <citation type="journal article" date="2019" name="Int. J. Syst. Evol. Microbiol.">
        <title>The Global Catalogue of Microorganisms (GCM) 10K type strain sequencing project: providing services to taxonomists for standard genome sequencing and annotation.</title>
        <authorList>
            <consortium name="The Broad Institute Genomics Platform"/>
            <consortium name="The Broad Institute Genome Sequencing Center for Infectious Disease"/>
            <person name="Wu L."/>
            <person name="Ma J."/>
        </authorList>
    </citation>
    <scope>NUCLEOTIDE SEQUENCE [LARGE SCALE GENOMIC DNA]</scope>
    <source>
        <strain evidence="2">CCUG 55250</strain>
    </source>
</reference>
<dbReference type="SUPFAM" id="SSF52172">
    <property type="entry name" value="CheY-like"/>
    <property type="match status" value="1"/>
</dbReference>
<accession>A0ABW0ICK7</accession>
<proteinExistence type="predicted"/>
<dbReference type="Proteomes" id="UP001596106">
    <property type="component" value="Unassembled WGS sequence"/>
</dbReference>
<name>A0ABW0ICK7_9BACT</name>
<comment type="caution">
    <text evidence="1">The sequence shown here is derived from an EMBL/GenBank/DDBJ whole genome shotgun (WGS) entry which is preliminary data.</text>
</comment>
<keyword evidence="2" id="KW-1185">Reference proteome</keyword>
<dbReference type="Gene3D" id="3.40.50.2300">
    <property type="match status" value="1"/>
</dbReference>
<gene>
    <name evidence="1" type="ORF">ACFPMF_13145</name>
</gene>